<sequence length="263" mass="30603">MNIIMRNFFRLLRSGALNEYEPLEPMSAFKWDRLFQMVRVQHVEHAAQRGVRNHQYDERMNIPRRLVDEHAATPDSSEPPRLSNGLLNRRLRRIVEAERHAIDTNVGSLEVLHIIVGNVSTMLNRGTMLSGLIQLGSYLRNKGDKVDFVKLDDWLRRLHIRRMAQLQGSMLMAVFGFDIDELPFVTHEEPAANKLVLRSVVHTASDTAEEWHFRQSRSGFVQNNSGLLRRNLRRSLRYLTYAPIETVSNYLNNFARSLQEIEE</sequence>
<name>A0ABV5ZJS8_9BACT</name>
<organism evidence="1 2">
    <name type="scientific">Hallella seregens ATCC 51272</name>
    <dbReference type="NCBI Taxonomy" id="1336250"/>
    <lineage>
        <taxon>Bacteria</taxon>
        <taxon>Pseudomonadati</taxon>
        <taxon>Bacteroidota</taxon>
        <taxon>Bacteroidia</taxon>
        <taxon>Bacteroidales</taxon>
        <taxon>Prevotellaceae</taxon>
        <taxon>Hallella</taxon>
    </lineage>
</organism>
<gene>
    <name evidence="1" type="ORF">ACFFK8_05020</name>
</gene>
<proteinExistence type="predicted"/>
<evidence type="ECO:0000313" key="1">
    <source>
        <dbReference type="EMBL" id="MFB9897185.1"/>
    </source>
</evidence>
<protein>
    <submittedName>
        <fullName evidence="1">Uncharacterized protein</fullName>
    </submittedName>
</protein>
<comment type="caution">
    <text evidence="1">The sequence shown here is derived from an EMBL/GenBank/DDBJ whole genome shotgun (WGS) entry which is preliminary data.</text>
</comment>
<dbReference type="EMBL" id="JBHLZF010000001">
    <property type="protein sequence ID" value="MFB9897185.1"/>
    <property type="molecule type" value="Genomic_DNA"/>
</dbReference>
<accession>A0ABV5ZJS8</accession>
<keyword evidence="2" id="KW-1185">Reference proteome</keyword>
<dbReference type="Proteomes" id="UP001589688">
    <property type="component" value="Unassembled WGS sequence"/>
</dbReference>
<evidence type="ECO:0000313" key="2">
    <source>
        <dbReference type="Proteomes" id="UP001589688"/>
    </source>
</evidence>
<reference evidence="1 2" key="1">
    <citation type="submission" date="2024-09" db="EMBL/GenBank/DDBJ databases">
        <authorList>
            <person name="Sun Q."/>
            <person name="Mori K."/>
        </authorList>
    </citation>
    <scope>NUCLEOTIDE SEQUENCE [LARGE SCALE GENOMIC DNA]</scope>
    <source>
        <strain evidence="1 2">ATCC 51272</strain>
    </source>
</reference>
<dbReference type="RefSeq" id="WP_027951649.1">
    <property type="nucleotide sequence ID" value="NZ_JADU01000006.1"/>
</dbReference>